<accession>A0A239JUE4</accession>
<keyword evidence="1" id="KW-0812">Transmembrane</keyword>
<keyword evidence="3" id="KW-1185">Reference proteome</keyword>
<organism evidence="2 3">
    <name type="scientific">Granulicella rosea</name>
    <dbReference type="NCBI Taxonomy" id="474952"/>
    <lineage>
        <taxon>Bacteria</taxon>
        <taxon>Pseudomonadati</taxon>
        <taxon>Acidobacteriota</taxon>
        <taxon>Terriglobia</taxon>
        <taxon>Terriglobales</taxon>
        <taxon>Acidobacteriaceae</taxon>
        <taxon>Granulicella</taxon>
    </lineage>
</organism>
<evidence type="ECO:0000256" key="1">
    <source>
        <dbReference type="SAM" id="Phobius"/>
    </source>
</evidence>
<keyword evidence="1" id="KW-1133">Transmembrane helix</keyword>
<feature type="transmembrane region" description="Helical" evidence="1">
    <location>
        <begin position="36"/>
        <end position="54"/>
    </location>
</feature>
<evidence type="ECO:0000313" key="3">
    <source>
        <dbReference type="Proteomes" id="UP000198356"/>
    </source>
</evidence>
<proteinExistence type="predicted"/>
<dbReference type="Proteomes" id="UP000198356">
    <property type="component" value="Unassembled WGS sequence"/>
</dbReference>
<name>A0A239JUE4_9BACT</name>
<dbReference type="AlphaFoldDB" id="A0A239JUE4"/>
<keyword evidence="1" id="KW-0472">Membrane</keyword>
<protein>
    <submittedName>
        <fullName evidence="2">Uncharacterized protein</fullName>
    </submittedName>
</protein>
<dbReference type="RefSeq" id="WP_176441727.1">
    <property type="nucleotide sequence ID" value="NZ_FZOU01000004.1"/>
</dbReference>
<evidence type="ECO:0000313" key="2">
    <source>
        <dbReference type="EMBL" id="SNT09405.1"/>
    </source>
</evidence>
<sequence length="58" mass="6351">MLAAVFLMIVFAIVFASAEAAYQVVRLARRPPRWRALVVLAGATLCLSGVIHFLHSLL</sequence>
<dbReference type="EMBL" id="FZOU01000004">
    <property type="protein sequence ID" value="SNT09405.1"/>
    <property type="molecule type" value="Genomic_DNA"/>
</dbReference>
<gene>
    <name evidence="2" type="ORF">SAMN05421770_104134</name>
</gene>
<reference evidence="2 3" key="1">
    <citation type="submission" date="2017-06" db="EMBL/GenBank/DDBJ databases">
        <authorList>
            <person name="Kim H.J."/>
            <person name="Triplett B.A."/>
        </authorList>
    </citation>
    <scope>NUCLEOTIDE SEQUENCE [LARGE SCALE GENOMIC DNA]</scope>
    <source>
        <strain evidence="2 3">DSM 18704</strain>
    </source>
</reference>